<dbReference type="OrthoDB" id="5149530at2759"/>
<reference evidence="2 3" key="1">
    <citation type="journal article" date="2014" name="BMC Genomics">
        <title>Comparative genome sequencing reveals chemotype-specific gene clusters in the toxigenic black mold Stachybotrys.</title>
        <authorList>
            <person name="Semeiks J."/>
            <person name="Borek D."/>
            <person name="Otwinowski Z."/>
            <person name="Grishin N.V."/>
        </authorList>
    </citation>
    <scope>NUCLEOTIDE SEQUENCE [LARGE SCALE GENOMIC DNA]</scope>
    <source>
        <strain evidence="3">CBS 109288 / IBT 7711</strain>
    </source>
</reference>
<accession>A0A084AGY0</accession>
<dbReference type="Proteomes" id="UP000028045">
    <property type="component" value="Unassembled WGS sequence"/>
</dbReference>
<organism evidence="2 3">
    <name type="scientific">Stachybotrys chartarum (strain CBS 109288 / IBT 7711)</name>
    <name type="common">Toxic black mold</name>
    <name type="synonym">Stilbospora chartarum</name>
    <dbReference type="NCBI Taxonomy" id="1280523"/>
    <lineage>
        <taxon>Eukaryota</taxon>
        <taxon>Fungi</taxon>
        <taxon>Dikarya</taxon>
        <taxon>Ascomycota</taxon>
        <taxon>Pezizomycotina</taxon>
        <taxon>Sordariomycetes</taxon>
        <taxon>Hypocreomycetidae</taxon>
        <taxon>Hypocreales</taxon>
        <taxon>Stachybotryaceae</taxon>
        <taxon>Stachybotrys</taxon>
    </lineage>
</organism>
<protein>
    <recommendedName>
        <fullName evidence="4">Transcription factor domain-containing protein</fullName>
    </recommendedName>
</protein>
<evidence type="ECO:0008006" key="4">
    <source>
        <dbReference type="Google" id="ProtNLM"/>
    </source>
</evidence>
<dbReference type="EMBL" id="KL648733">
    <property type="protein sequence ID" value="KEY64559.1"/>
    <property type="molecule type" value="Genomic_DNA"/>
</dbReference>
<sequence length="443" mass="48868">MQQQQEHAAANPPLPPTVPTPMETNSLPDLDSNLATPPEIHTAAAVKMLYGWPRIRLNLSRPSPPANGYLEEFDEQDPLLLQTGASMQQPAQDTTVLLFWHSAIPDSAIAIDFAQMPALQLLIISLALRCADASSFDVEDTVLLSIASKAITASLQEAWKTLSSTEEERILLGLLTAYTLVFFWARPFHALGCLQSTEPLLENALRKKRDEPDLSTEAGGPQTPLTHHIASMINTTDPSSVGPGSPQSEAFLDRHVWLRCHLNKILTLLYGPSKAYAQPYELADVDQNLSARLRRWYASLPASEQFVRDSVMFAMAVPDMSLHATGFVFLLAQRHGVNVSAPEQRHSSLGQRVMGSRVMPGLHRERGDADPILVMLFAAYLVLLQVRPVTALYPILQSIGNSAGLLDSVERMFEQAPVESLKVSGSLELLRQQRTKFQTHSPF</sequence>
<evidence type="ECO:0000313" key="2">
    <source>
        <dbReference type="EMBL" id="KEY64559.1"/>
    </source>
</evidence>
<feature type="region of interest" description="Disordered" evidence="1">
    <location>
        <begin position="1"/>
        <end position="33"/>
    </location>
</feature>
<gene>
    <name evidence="2" type="ORF">S7711_10737</name>
</gene>
<dbReference type="HOGENOM" id="CLU_618441_0_0_1"/>
<name>A0A084AGY0_STACB</name>
<keyword evidence="3" id="KW-1185">Reference proteome</keyword>
<evidence type="ECO:0000313" key="3">
    <source>
        <dbReference type="Proteomes" id="UP000028045"/>
    </source>
</evidence>
<evidence type="ECO:0000256" key="1">
    <source>
        <dbReference type="SAM" id="MobiDB-lite"/>
    </source>
</evidence>
<dbReference type="AlphaFoldDB" id="A0A084AGY0"/>
<proteinExistence type="predicted"/>